<feature type="chain" id="PRO_5012894365" evidence="2">
    <location>
        <begin position="28"/>
        <end position="519"/>
    </location>
</feature>
<keyword evidence="1" id="KW-0677">Repeat</keyword>
<feature type="domain" description="SLH" evidence="3">
    <location>
        <begin position="25"/>
        <end position="87"/>
    </location>
</feature>
<evidence type="ECO:0000256" key="1">
    <source>
        <dbReference type="ARBA" id="ARBA00022737"/>
    </source>
</evidence>
<feature type="signal peptide" evidence="2">
    <location>
        <begin position="1"/>
        <end position="27"/>
    </location>
</feature>
<gene>
    <name evidence="4" type="ORF">KL86CLO1_10248</name>
</gene>
<accession>A0A212IZ47</accession>
<feature type="domain" description="SLH" evidence="3">
    <location>
        <begin position="146"/>
        <end position="208"/>
    </location>
</feature>
<evidence type="ECO:0000259" key="3">
    <source>
        <dbReference type="PROSITE" id="PS51272"/>
    </source>
</evidence>
<dbReference type="SUPFAM" id="SSF51126">
    <property type="entry name" value="Pectin lyase-like"/>
    <property type="match status" value="1"/>
</dbReference>
<dbReference type="PROSITE" id="PS51272">
    <property type="entry name" value="SLH"/>
    <property type="match status" value="3"/>
</dbReference>
<proteinExistence type="predicted"/>
<reference evidence="4" key="1">
    <citation type="submission" date="2016-04" db="EMBL/GenBank/DDBJ databases">
        <authorList>
            <person name="Evans L.H."/>
            <person name="Alamgir A."/>
            <person name="Owens N."/>
            <person name="Weber N.D."/>
            <person name="Virtaneva K."/>
            <person name="Barbian K."/>
            <person name="Babar A."/>
            <person name="Rosenke K."/>
        </authorList>
    </citation>
    <scope>NUCLEOTIDE SEQUENCE</scope>
    <source>
        <strain evidence="4">86</strain>
    </source>
</reference>
<dbReference type="Pfam" id="PF00395">
    <property type="entry name" value="SLH"/>
    <property type="match status" value="3"/>
</dbReference>
<keyword evidence="2" id="KW-0732">Signal</keyword>
<sequence>MKRFPRIASCVLCLALMCGIAGLPAAAAVFSDAEGHWAQQALADAADNGLLRGADGKLMPNGLLTRSELAAIMARAVQATATADLSQVSDVPAGAWYASDMAKAVQMEILQGSGGMLRPTDPITRQETFTVLARALALTGGDADTLSRFADSSAVADWARSSMTALVDAGLVVGGDAGLRPQDTITRAEFVTVMQRAIDCYIAAKDGAVITEVSGTNVMLTGQDLHLKDVVIVGDLYIGDGVNAGTVTLENVTVKGRLVVRGGSALSLKGTSSVSGDTVLLSAGPAVNVASGSSLGLVVVNSNSATLSGSGTVKAVTANGDNCAVSIPGTVVTAASGATGTTAGTIAVSGGSTVTVPKGSTSTGGSGGSDGGTTVPAIQLYTYNEVDSQFKNTGAQGTVKQFLAFLADPAYGTDNDSAISALTLSNSTTFVNKDFTLEPSIFPSLRNVSASYMTADRTRLYLAYKTGGMDCVNMSTGAVIKSYTAEELSAGAPLLLVYDESAKFVYLVTEDGVTKIKAS</sequence>
<organism evidence="4">
    <name type="scientific">uncultured Eubacteriales bacterium</name>
    <dbReference type="NCBI Taxonomy" id="172733"/>
    <lineage>
        <taxon>Bacteria</taxon>
        <taxon>Bacillati</taxon>
        <taxon>Bacillota</taxon>
        <taxon>Clostridia</taxon>
        <taxon>Eubacteriales</taxon>
        <taxon>environmental samples</taxon>
    </lineage>
</organism>
<evidence type="ECO:0000256" key="2">
    <source>
        <dbReference type="SAM" id="SignalP"/>
    </source>
</evidence>
<name>A0A212IZ47_9FIRM</name>
<protein>
    <submittedName>
        <fullName evidence="4">Putative S-layer protein</fullName>
    </submittedName>
</protein>
<evidence type="ECO:0000313" key="4">
    <source>
        <dbReference type="EMBL" id="SBV92437.1"/>
    </source>
</evidence>
<dbReference type="EMBL" id="FLUN01000001">
    <property type="protein sequence ID" value="SBV92437.1"/>
    <property type="molecule type" value="Genomic_DNA"/>
</dbReference>
<dbReference type="InterPro" id="IPR001119">
    <property type="entry name" value="SLH_dom"/>
</dbReference>
<dbReference type="AlphaFoldDB" id="A0A212IZ47"/>
<dbReference type="InterPro" id="IPR011050">
    <property type="entry name" value="Pectin_lyase_fold/virulence"/>
</dbReference>
<feature type="domain" description="SLH" evidence="3">
    <location>
        <begin position="88"/>
        <end position="145"/>
    </location>
</feature>